<accession>A0A1Q9C988</accession>
<dbReference type="InterPro" id="IPR013762">
    <property type="entry name" value="Integrase-like_cat_sf"/>
</dbReference>
<keyword evidence="1" id="KW-0233">DNA recombination</keyword>
<name>A0A1Q9C988_SYMMI</name>
<keyword evidence="3" id="KW-1185">Reference proteome</keyword>
<evidence type="ECO:0000256" key="1">
    <source>
        <dbReference type="ARBA" id="ARBA00023172"/>
    </source>
</evidence>
<dbReference type="AlphaFoldDB" id="A0A1Q9C988"/>
<dbReference type="InterPro" id="IPR011010">
    <property type="entry name" value="DNA_brk_join_enz"/>
</dbReference>
<dbReference type="OrthoDB" id="439779at2759"/>
<dbReference type="Proteomes" id="UP000186817">
    <property type="component" value="Unassembled WGS sequence"/>
</dbReference>
<dbReference type="Gene3D" id="1.10.443.10">
    <property type="entry name" value="Intergrase catalytic core"/>
    <property type="match status" value="1"/>
</dbReference>
<dbReference type="Pfam" id="PF01344">
    <property type="entry name" value="Kelch_1"/>
    <property type="match status" value="1"/>
</dbReference>
<protein>
    <submittedName>
        <fullName evidence="2">Uncharacterized protein</fullName>
    </submittedName>
</protein>
<dbReference type="GO" id="GO:0015074">
    <property type="term" value="P:DNA integration"/>
    <property type="evidence" value="ECO:0007669"/>
    <property type="project" value="InterPro"/>
</dbReference>
<gene>
    <name evidence="2" type="ORF">AK812_SmicGene40250</name>
</gene>
<comment type="caution">
    <text evidence="2">The sequence shown here is derived from an EMBL/GenBank/DDBJ whole genome shotgun (WGS) entry which is preliminary data.</text>
</comment>
<dbReference type="InterPro" id="IPR006652">
    <property type="entry name" value="Kelch_1"/>
</dbReference>
<proteinExistence type="predicted"/>
<evidence type="ECO:0000313" key="3">
    <source>
        <dbReference type="Proteomes" id="UP000186817"/>
    </source>
</evidence>
<dbReference type="InterPro" id="IPR015915">
    <property type="entry name" value="Kelch-typ_b-propeller"/>
</dbReference>
<dbReference type="SUPFAM" id="SSF56349">
    <property type="entry name" value="DNA breaking-rejoining enzymes"/>
    <property type="match status" value="1"/>
</dbReference>
<organism evidence="2 3">
    <name type="scientific">Symbiodinium microadriaticum</name>
    <name type="common">Dinoflagellate</name>
    <name type="synonym">Zooxanthella microadriatica</name>
    <dbReference type="NCBI Taxonomy" id="2951"/>
    <lineage>
        <taxon>Eukaryota</taxon>
        <taxon>Sar</taxon>
        <taxon>Alveolata</taxon>
        <taxon>Dinophyceae</taxon>
        <taxon>Suessiales</taxon>
        <taxon>Symbiodiniaceae</taxon>
        <taxon>Symbiodinium</taxon>
    </lineage>
</organism>
<dbReference type="GO" id="GO:0003677">
    <property type="term" value="F:DNA binding"/>
    <property type="evidence" value="ECO:0007669"/>
    <property type="project" value="InterPro"/>
</dbReference>
<evidence type="ECO:0000313" key="2">
    <source>
        <dbReference type="EMBL" id="OLP79461.1"/>
    </source>
</evidence>
<dbReference type="Gene3D" id="2.120.10.80">
    <property type="entry name" value="Kelch-type beta propeller"/>
    <property type="match status" value="1"/>
</dbReference>
<reference evidence="2 3" key="1">
    <citation type="submission" date="2016-02" db="EMBL/GenBank/DDBJ databases">
        <title>Genome analysis of coral dinoflagellate symbionts highlights evolutionary adaptations to a symbiotic lifestyle.</title>
        <authorList>
            <person name="Aranda M."/>
            <person name="Li Y."/>
            <person name="Liew Y.J."/>
            <person name="Baumgarten S."/>
            <person name="Simakov O."/>
            <person name="Wilson M."/>
            <person name="Piel J."/>
            <person name="Ashoor H."/>
            <person name="Bougouffa S."/>
            <person name="Bajic V.B."/>
            <person name="Ryu T."/>
            <person name="Ravasi T."/>
            <person name="Bayer T."/>
            <person name="Micklem G."/>
            <person name="Kim H."/>
            <person name="Bhak J."/>
            <person name="Lajeunesse T.C."/>
            <person name="Voolstra C.R."/>
        </authorList>
    </citation>
    <scope>NUCLEOTIDE SEQUENCE [LARGE SCALE GENOMIC DNA]</scope>
    <source>
        <strain evidence="2 3">CCMP2467</strain>
    </source>
</reference>
<dbReference type="GO" id="GO:0006310">
    <property type="term" value="P:DNA recombination"/>
    <property type="evidence" value="ECO:0007669"/>
    <property type="project" value="UniProtKB-KW"/>
</dbReference>
<dbReference type="SUPFAM" id="SSF117281">
    <property type="entry name" value="Kelch motif"/>
    <property type="match status" value="1"/>
</dbReference>
<sequence>MGRTATKVEKVEAQIAALYEADLDAGRASVPSLSLAKDVEVTRLSLPSAPPLFDPCPLLDKPLRELYLHPSRFTFPLEEAPMPPPKVVFRASSKAARLDFLAALDRSGRLRLLNASEHDRRTSCGLFTVPKSLDADRLIVDARPANLCMGGDGRWLSLLACAECLLNIELQPHEQLLCSGEDVRDYYHQFSVSDDRAALYRFEGVWQPADLSHLPSFRSEMWGWSGISVALGTMAMGDKNSVALGQACHAGIVLDRLGLSTEHFLCIRGRVPRSPLMVGVLIDDLVILERALRGEAFDVSQCRSTVLIKRLREAYSELKLPRHEKKAFYCAREASFWGADVLGELGLVRPSWSRLVPLVVLSLAVVELPAVSVSLLEVLAGSWVAAFAFRRRALCLLEEVYRLQRGRSRSDLLVPPVSFRAEVFRWCVLAPLVRTDLRASSSGLLVCSDASDDLGAFVSAVVSPTLARELQRHVPVKGLWSKLLAPVDALLRQKNLLDPELELPGETYSTHPLWTAIARSLKFRLRAVFRRRKREHINLKEMDSYVAAEEALATNAWESRRTVGLLDSQVCVGVLFFNLHPHYAYIASGLWDLEESFADRDRSAGLRPSKSAQDLREPTLQARLLSLIESGAFLGCGIGFSCPSLSSAVQPPWRNEDHPEGLPNLPPHALAKVTSGNLHVAFVVSLVKVLVGSGVPFWFAGAETSWIWKQPACKTLVDETTKAGFWTVDFCRYGCKWKKRTRFFTNCELAGTSELCLGGHVHQVLRGRSAEHQASWTKVASKYPRPLCDRLATSLYKACRCSPGERQLPRSGSLFDVELVDARTIALRTRVWDAFVGWLRERLSHEAVLGVFSCPTILAMVLRTYSDELYKAGAYLGSYRQLLAHAQKVVPLVRPFLKPAWEMATRWEELQPVSHRTPCPEVIVRAMVGLALAFGWRRWAGVTLAIFYCIARPGELLTAKRSQILTPLDILDSEHPWLYVRILRPKSRRKAARVQHAKLKDPEALLLLTALWQKLRKTELLYPGSPSIYRRRWDRLLALLQVPKELKLTPGSLRSGGAVSAFQKGETVSELLWRMRLRSLATLEFYLQETAAISVLPDLPEHTRRRLLAAASIYRNVVAELRGKSESIVPVKGSVPKARYRTSAVAYKNRMLVVGGHDGAKHLNDFYQFNFDTLEWSSSGAQRGICFGGGMLLSSIS</sequence>
<dbReference type="EMBL" id="LSRX01001482">
    <property type="protein sequence ID" value="OLP79461.1"/>
    <property type="molecule type" value="Genomic_DNA"/>
</dbReference>